<dbReference type="PRINTS" id="PR00455">
    <property type="entry name" value="HTHTETR"/>
</dbReference>
<evidence type="ECO:0000256" key="3">
    <source>
        <dbReference type="SAM" id="MobiDB-lite"/>
    </source>
</evidence>
<dbReference type="SUPFAM" id="SSF46689">
    <property type="entry name" value="Homeodomain-like"/>
    <property type="match status" value="1"/>
</dbReference>
<dbReference type="Pfam" id="PF19344">
    <property type="entry name" value="TetR_C_32"/>
    <property type="match status" value="1"/>
</dbReference>
<evidence type="ECO:0000259" key="4">
    <source>
        <dbReference type="PROSITE" id="PS50977"/>
    </source>
</evidence>
<evidence type="ECO:0000313" key="6">
    <source>
        <dbReference type="Proteomes" id="UP001364211"/>
    </source>
</evidence>
<evidence type="ECO:0000256" key="2">
    <source>
        <dbReference type="PROSITE-ProRule" id="PRU00335"/>
    </source>
</evidence>
<feature type="compositionally biased region" description="Basic and acidic residues" evidence="3">
    <location>
        <begin position="7"/>
        <end position="30"/>
    </location>
</feature>
<dbReference type="InterPro" id="IPR050109">
    <property type="entry name" value="HTH-type_TetR-like_transc_reg"/>
</dbReference>
<evidence type="ECO:0000256" key="1">
    <source>
        <dbReference type="ARBA" id="ARBA00023125"/>
    </source>
</evidence>
<dbReference type="PANTHER" id="PTHR30055:SF160">
    <property type="entry name" value="TRANSCRIPTIONAL REGULATORY PROTEIN (PROBABLY ASNC-FAMILY)-RELATED"/>
    <property type="match status" value="1"/>
</dbReference>
<reference evidence="5 6" key="1">
    <citation type="submission" date="2024-03" db="EMBL/GenBank/DDBJ databases">
        <title>Draft genome sequence of Pseudonocardia sp. DW16-2.</title>
        <authorList>
            <person name="Duangmal K."/>
        </authorList>
    </citation>
    <scope>NUCLEOTIDE SEQUENCE [LARGE SCALE GENOMIC DNA]</scope>
    <source>
        <strain evidence="5 6">DW16-2</strain>
    </source>
</reference>
<gene>
    <name evidence="5" type="ORF">WJX68_08485</name>
</gene>
<keyword evidence="1 2" id="KW-0238">DNA-binding</keyword>
<feature type="region of interest" description="Disordered" evidence="3">
    <location>
        <begin position="1"/>
        <end position="30"/>
    </location>
</feature>
<dbReference type="InterPro" id="IPR009057">
    <property type="entry name" value="Homeodomain-like_sf"/>
</dbReference>
<evidence type="ECO:0000313" key="5">
    <source>
        <dbReference type="EMBL" id="MEJ8278963.1"/>
    </source>
</evidence>
<organism evidence="5 6">
    <name type="scientific">Pseudonocardia spirodelae</name>
    <dbReference type="NCBI Taxonomy" id="3133431"/>
    <lineage>
        <taxon>Bacteria</taxon>
        <taxon>Bacillati</taxon>
        <taxon>Actinomycetota</taxon>
        <taxon>Actinomycetes</taxon>
        <taxon>Pseudonocardiales</taxon>
        <taxon>Pseudonocardiaceae</taxon>
        <taxon>Pseudonocardia</taxon>
    </lineage>
</organism>
<keyword evidence="6" id="KW-1185">Reference proteome</keyword>
<dbReference type="EMBL" id="JBBJUP010000005">
    <property type="protein sequence ID" value="MEJ8278963.1"/>
    <property type="molecule type" value="Genomic_DNA"/>
</dbReference>
<dbReference type="PANTHER" id="PTHR30055">
    <property type="entry name" value="HTH-TYPE TRANSCRIPTIONAL REGULATOR RUTR"/>
    <property type="match status" value="1"/>
</dbReference>
<dbReference type="InterPro" id="IPR001647">
    <property type="entry name" value="HTH_TetR"/>
</dbReference>
<name>A0ABU8T4S3_9PSEU</name>
<dbReference type="Gene3D" id="1.10.357.10">
    <property type="entry name" value="Tetracycline Repressor, domain 2"/>
    <property type="match status" value="1"/>
</dbReference>
<comment type="caution">
    <text evidence="5">The sequence shown here is derived from an EMBL/GenBank/DDBJ whole genome shotgun (WGS) entry which is preliminary data.</text>
</comment>
<dbReference type="Pfam" id="PF00440">
    <property type="entry name" value="TetR_N"/>
    <property type="match status" value="1"/>
</dbReference>
<sequence length="241" mass="26472">MAGVSAERPEDDRAADGHRSDGRSTRWDAHRARRREQVVDAALFVLARDGQDFGVDQVAHEAGVTKPVIYRHFGDRAALLDAMAERATDRLMERLMPAIYDDGAIRPRIHRAVDAVLGLLDDWPGVDLLFRRRLPGQRGEVVDAGREFIAAALTGVLGGYLDELGLRETEFVQVWAQSLVGSVQTVSEWWLGGRAGATVPPREVVSRHLTALIWAQIDGIARQYGMTLDPEAPLPGAPGPR</sequence>
<protein>
    <submittedName>
        <fullName evidence="5">TetR/AcrR family transcriptional regulator</fullName>
    </submittedName>
</protein>
<proteinExistence type="predicted"/>
<dbReference type="PROSITE" id="PS50977">
    <property type="entry name" value="HTH_TETR_2"/>
    <property type="match status" value="1"/>
</dbReference>
<feature type="domain" description="HTH tetR-type" evidence="4">
    <location>
        <begin position="32"/>
        <end position="91"/>
    </location>
</feature>
<feature type="DNA-binding region" description="H-T-H motif" evidence="2">
    <location>
        <begin position="54"/>
        <end position="73"/>
    </location>
</feature>
<dbReference type="InterPro" id="IPR045823">
    <property type="entry name" value="TetR_C_32"/>
</dbReference>
<dbReference type="RefSeq" id="WP_340287732.1">
    <property type="nucleotide sequence ID" value="NZ_JBBJUP010000005.1"/>
</dbReference>
<dbReference type="Proteomes" id="UP001364211">
    <property type="component" value="Unassembled WGS sequence"/>
</dbReference>
<accession>A0ABU8T4S3</accession>